<dbReference type="OMA" id="QHCKEMI"/>
<evidence type="ECO:0000256" key="10">
    <source>
        <dbReference type="SAM" id="MobiDB-lite"/>
    </source>
</evidence>
<protein>
    <submittedName>
        <fullName evidence="11">SSX family member 2 interacting protein</fullName>
    </submittedName>
</protein>
<dbReference type="PANTHER" id="PTHR46507">
    <property type="entry name" value="AFADIN- AND ALPHA-ACTININ-BINDING PROTEIN"/>
    <property type="match status" value="1"/>
</dbReference>
<keyword evidence="5" id="KW-0130">Cell adhesion</keyword>
<comment type="subcellular location">
    <subcellularLocation>
        <location evidence="1">Cell junction</location>
        <location evidence="1">Adherens junction</location>
    </subcellularLocation>
    <subcellularLocation>
        <location evidence="2">Cytoplasm</location>
        <location evidence="2">Cytoskeleton</location>
        <location evidence="2">Microtubule organizing center</location>
        <location evidence="2">Centrosome</location>
        <location evidence="2">Centriolar satellite</location>
    </subcellularLocation>
</comment>
<dbReference type="PANTHER" id="PTHR46507:SF2">
    <property type="entry name" value="AFADIN- AND ALPHA-ACTININ-BINDING PROTEIN"/>
    <property type="match status" value="1"/>
</dbReference>
<feature type="compositionally biased region" description="Polar residues" evidence="10">
    <location>
        <begin position="490"/>
        <end position="508"/>
    </location>
</feature>
<dbReference type="Pfam" id="PF11559">
    <property type="entry name" value="ADIP"/>
    <property type="match status" value="1"/>
</dbReference>
<reference evidence="11" key="3">
    <citation type="submission" date="2025-09" db="UniProtKB">
        <authorList>
            <consortium name="Ensembl"/>
        </authorList>
    </citation>
    <scope>IDENTIFICATION</scope>
</reference>
<dbReference type="AlphaFoldDB" id="A0A3P8W1Y7"/>
<evidence type="ECO:0000256" key="1">
    <source>
        <dbReference type="ARBA" id="ARBA00004536"/>
    </source>
</evidence>
<dbReference type="Proteomes" id="UP000265120">
    <property type="component" value="Chromosome 2"/>
</dbReference>
<accession>A0A3P8W1Y7</accession>
<organism evidence="11 12">
    <name type="scientific">Cynoglossus semilaevis</name>
    <name type="common">Tongue sole</name>
    <dbReference type="NCBI Taxonomy" id="244447"/>
    <lineage>
        <taxon>Eukaryota</taxon>
        <taxon>Metazoa</taxon>
        <taxon>Chordata</taxon>
        <taxon>Craniata</taxon>
        <taxon>Vertebrata</taxon>
        <taxon>Euteleostomi</taxon>
        <taxon>Actinopterygii</taxon>
        <taxon>Neopterygii</taxon>
        <taxon>Teleostei</taxon>
        <taxon>Neoteleostei</taxon>
        <taxon>Acanthomorphata</taxon>
        <taxon>Carangaria</taxon>
        <taxon>Pleuronectiformes</taxon>
        <taxon>Pleuronectoidei</taxon>
        <taxon>Cynoglossidae</taxon>
        <taxon>Cynoglossinae</taxon>
        <taxon>Cynoglossus</taxon>
    </lineage>
</organism>
<comment type="similarity">
    <text evidence="3">Belongs to the ADIP family.</text>
</comment>
<evidence type="ECO:0000256" key="8">
    <source>
        <dbReference type="ARBA" id="ARBA00023212"/>
    </source>
</evidence>
<reference evidence="11 12" key="1">
    <citation type="journal article" date="2014" name="Nat. Genet.">
        <title>Whole-genome sequence of a flatfish provides insights into ZW sex chromosome evolution and adaptation to a benthic lifestyle.</title>
        <authorList>
            <person name="Chen S."/>
            <person name="Zhang G."/>
            <person name="Shao C."/>
            <person name="Huang Q."/>
            <person name="Liu G."/>
            <person name="Zhang P."/>
            <person name="Song W."/>
            <person name="An N."/>
            <person name="Chalopin D."/>
            <person name="Volff J.N."/>
            <person name="Hong Y."/>
            <person name="Li Q."/>
            <person name="Sha Z."/>
            <person name="Zhou H."/>
            <person name="Xie M."/>
            <person name="Yu Q."/>
            <person name="Liu Y."/>
            <person name="Xiang H."/>
            <person name="Wang N."/>
            <person name="Wu K."/>
            <person name="Yang C."/>
            <person name="Zhou Q."/>
            <person name="Liao X."/>
            <person name="Yang L."/>
            <person name="Hu Q."/>
            <person name="Zhang J."/>
            <person name="Meng L."/>
            <person name="Jin L."/>
            <person name="Tian Y."/>
            <person name="Lian J."/>
            <person name="Yang J."/>
            <person name="Miao G."/>
            <person name="Liu S."/>
            <person name="Liang Z."/>
            <person name="Yan F."/>
            <person name="Li Y."/>
            <person name="Sun B."/>
            <person name="Zhang H."/>
            <person name="Zhang J."/>
            <person name="Zhu Y."/>
            <person name="Du M."/>
            <person name="Zhao Y."/>
            <person name="Schartl M."/>
            <person name="Tang Q."/>
            <person name="Wang J."/>
        </authorList>
    </citation>
    <scope>NUCLEOTIDE SEQUENCE</scope>
</reference>
<dbReference type="GO" id="GO:0007155">
    <property type="term" value="P:cell adhesion"/>
    <property type="evidence" value="ECO:0007669"/>
    <property type="project" value="UniProtKB-KW"/>
</dbReference>
<dbReference type="GO" id="GO:0036064">
    <property type="term" value="C:ciliary basal body"/>
    <property type="evidence" value="ECO:0007669"/>
    <property type="project" value="TreeGrafter"/>
</dbReference>
<keyword evidence="8" id="KW-0206">Cytoskeleton</keyword>
<dbReference type="GeneTree" id="ENSGT00390000007688"/>
<feature type="coiled-coil region" evidence="9">
    <location>
        <begin position="402"/>
        <end position="436"/>
    </location>
</feature>
<dbReference type="STRING" id="244447.ENSCSEP00000020517"/>
<dbReference type="InParanoid" id="A0A3P8W1Y7"/>
<keyword evidence="4" id="KW-0963">Cytoplasm</keyword>
<sequence length="523" mass="60513">MPESSVVKDVYSSSAECRTSPLRQIYQSSLLLHRNSCMFGSFCTETNVQQCALHINQELASLGLQPVCAPSVSCSELNAVAVLNCMYELIQRHHKVVRTLENLELEQHKLNSNAAVLQLASTRLKEELEVSKRENIGLVEKERQLQVQVKSLQNRVRNEKEEVQKLQNIIASRASQYNHEMKRKEREFYKLKERLNQLLVDKKDKKQTIDVLNNIGRADGKRSLWKTDKTEAKHEGEMYKTLLSDYDSRQRALVLENAELRKVLQQMKKEIVSLLVSSKLKLTGDKQEETTTQADLEEEDSQEGTELFCVHAREQLTNSIRLQWRRLKSHVERLDSQAFLAQMDKSQNSVVAGGDHEEEMNRLRLEIRQCKDFIQTQQQLLQQQFSSPCDSLLSDCYRSQEKERLRGEWKNLEEQRKSFERERRNFTEAAIRLSQERQAFEEDRATWLKHQFLNLSPFPDTKPPKSKSAFLISDTEAGATSSPEKIVRSPANTASPTHDLWNSENSLYENGRNKVTQEENSSV</sequence>
<evidence type="ECO:0000256" key="7">
    <source>
        <dbReference type="ARBA" id="ARBA00023054"/>
    </source>
</evidence>
<dbReference type="GO" id="GO:0035735">
    <property type="term" value="P:intraciliary transport involved in cilium assembly"/>
    <property type="evidence" value="ECO:0007669"/>
    <property type="project" value="TreeGrafter"/>
</dbReference>
<evidence type="ECO:0000256" key="4">
    <source>
        <dbReference type="ARBA" id="ARBA00022490"/>
    </source>
</evidence>
<dbReference type="KEGG" id="csem:103392308"/>
<dbReference type="InterPro" id="IPR021622">
    <property type="entry name" value="Afadin/alpha-actinin-bd"/>
</dbReference>
<reference evidence="11" key="2">
    <citation type="submission" date="2025-08" db="UniProtKB">
        <authorList>
            <consortium name="Ensembl"/>
        </authorList>
    </citation>
    <scope>IDENTIFICATION</scope>
</reference>
<dbReference type="InterPro" id="IPR052300">
    <property type="entry name" value="Adhesion_Centrosome_assoc"/>
</dbReference>
<dbReference type="GO" id="GO:0005912">
    <property type="term" value="C:adherens junction"/>
    <property type="evidence" value="ECO:0007669"/>
    <property type="project" value="UniProtKB-SubCell"/>
</dbReference>
<evidence type="ECO:0000256" key="6">
    <source>
        <dbReference type="ARBA" id="ARBA00022949"/>
    </source>
</evidence>
<evidence type="ECO:0000256" key="3">
    <source>
        <dbReference type="ARBA" id="ARBA00009291"/>
    </source>
</evidence>
<proteinExistence type="inferred from homology"/>
<evidence type="ECO:0000313" key="12">
    <source>
        <dbReference type="Proteomes" id="UP000265120"/>
    </source>
</evidence>
<keyword evidence="12" id="KW-1185">Reference proteome</keyword>
<evidence type="ECO:0000256" key="2">
    <source>
        <dbReference type="ARBA" id="ARBA00004607"/>
    </source>
</evidence>
<dbReference type="Ensembl" id="ENSCSET00000020777.1">
    <property type="protein sequence ID" value="ENSCSEP00000020517.1"/>
    <property type="gene ID" value="ENSCSEG00000013098.1"/>
</dbReference>
<keyword evidence="6" id="KW-0965">Cell junction</keyword>
<evidence type="ECO:0000256" key="9">
    <source>
        <dbReference type="SAM" id="Coils"/>
    </source>
</evidence>
<keyword evidence="7 9" id="KW-0175">Coiled coil</keyword>
<feature type="region of interest" description="Disordered" evidence="10">
    <location>
        <begin position="475"/>
        <end position="523"/>
    </location>
</feature>
<dbReference type="GO" id="GO:0034451">
    <property type="term" value="C:centriolar satellite"/>
    <property type="evidence" value="ECO:0007669"/>
    <property type="project" value="UniProtKB-SubCell"/>
</dbReference>
<feature type="coiled-coil region" evidence="9">
    <location>
        <begin position="100"/>
        <end position="201"/>
    </location>
</feature>
<name>A0A3P8W1Y7_CYNSE</name>
<evidence type="ECO:0000313" key="11">
    <source>
        <dbReference type="Ensembl" id="ENSCSEP00000020517.1"/>
    </source>
</evidence>
<evidence type="ECO:0000256" key="5">
    <source>
        <dbReference type="ARBA" id="ARBA00022889"/>
    </source>
</evidence>